<dbReference type="AlphaFoldDB" id="A0A381TJR5"/>
<reference evidence="2" key="1">
    <citation type="submission" date="2018-05" db="EMBL/GenBank/DDBJ databases">
        <authorList>
            <person name="Lanie J.A."/>
            <person name="Ng W.-L."/>
            <person name="Kazmierczak K.M."/>
            <person name="Andrzejewski T.M."/>
            <person name="Davidsen T.M."/>
            <person name="Wayne K.J."/>
            <person name="Tettelin H."/>
            <person name="Glass J.I."/>
            <person name="Rusch D."/>
            <person name="Podicherti R."/>
            <person name="Tsui H.-C.T."/>
            <person name="Winkler M.E."/>
        </authorList>
    </citation>
    <scope>NUCLEOTIDE SEQUENCE</scope>
</reference>
<feature type="domain" description="DUF5683" evidence="1">
    <location>
        <begin position="167"/>
        <end position="276"/>
    </location>
</feature>
<dbReference type="InterPro" id="IPR043738">
    <property type="entry name" value="DUF5683"/>
</dbReference>
<proteinExistence type="predicted"/>
<name>A0A381TJR5_9ZZZZ</name>
<protein>
    <recommendedName>
        <fullName evidence="1">DUF5683 domain-containing protein</fullName>
    </recommendedName>
</protein>
<accession>A0A381TJR5</accession>
<sequence>MKKMILAILMVPILLAGGRGKTVLMLNQFENQIPELSSTLEANFSGSEFQFREPIEKLITDLDAEQYPAASRMGLVKMVGNEYGVDYIIYNQIRNQDERFYLEGQIFSTRSGGLILRRKLDLLNYTESQVNELNLWVGEIMNIVYPGWLENRESILFSDPADITYEKTPMGAAMRSLAVPGWGQAYSGKKLSAAFWVALESSLSVGILLSFLNYDAAAKNFLQYQKDYSNTDDEKEVAQYRELAISEHAKHIRYNNLMIAFASITGTTWLANSVHAWIVGPRPFHEIYKQWDTTRTVTGG</sequence>
<evidence type="ECO:0000313" key="2">
    <source>
        <dbReference type="EMBL" id="SVA15017.1"/>
    </source>
</evidence>
<dbReference type="Pfam" id="PF18935">
    <property type="entry name" value="DUF5683"/>
    <property type="match status" value="1"/>
</dbReference>
<gene>
    <name evidence="2" type="ORF">METZ01_LOCUS67871</name>
</gene>
<organism evidence="2">
    <name type="scientific">marine metagenome</name>
    <dbReference type="NCBI Taxonomy" id="408172"/>
    <lineage>
        <taxon>unclassified sequences</taxon>
        <taxon>metagenomes</taxon>
        <taxon>ecological metagenomes</taxon>
    </lineage>
</organism>
<dbReference type="EMBL" id="UINC01004532">
    <property type="protein sequence ID" value="SVA15017.1"/>
    <property type="molecule type" value="Genomic_DNA"/>
</dbReference>
<evidence type="ECO:0000259" key="1">
    <source>
        <dbReference type="Pfam" id="PF18935"/>
    </source>
</evidence>